<accession>A0AAD5WCR5</accession>
<dbReference type="EMBL" id="JAHQIW010005386">
    <property type="protein sequence ID" value="KAJ1365900.1"/>
    <property type="molecule type" value="Genomic_DNA"/>
</dbReference>
<dbReference type="Proteomes" id="UP001196413">
    <property type="component" value="Unassembled WGS sequence"/>
</dbReference>
<name>A0AAD5WCR5_PARTN</name>
<reference evidence="1" key="1">
    <citation type="submission" date="2021-06" db="EMBL/GenBank/DDBJ databases">
        <title>Parelaphostrongylus tenuis whole genome reference sequence.</title>
        <authorList>
            <person name="Garwood T.J."/>
            <person name="Larsen P.A."/>
            <person name="Fountain-Jones N.M."/>
            <person name="Garbe J.R."/>
            <person name="Macchietto M.G."/>
            <person name="Kania S.A."/>
            <person name="Gerhold R.W."/>
            <person name="Richards J.E."/>
            <person name="Wolf T.M."/>
        </authorList>
    </citation>
    <scope>NUCLEOTIDE SEQUENCE</scope>
    <source>
        <strain evidence="1">MNPRO001-30</strain>
        <tissue evidence="1">Meninges</tissue>
    </source>
</reference>
<evidence type="ECO:0000313" key="1">
    <source>
        <dbReference type="EMBL" id="KAJ1365900.1"/>
    </source>
</evidence>
<evidence type="ECO:0000313" key="2">
    <source>
        <dbReference type="Proteomes" id="UP001196413"/>
    </source>
</evidence>
<keyword evidence="2" id="KW-1185">Reference proteome</keyword>
<organism evidence="1 2">
    <name type="scientific">Parelaphostrongylus tenuis</name>
    <name type="common">Meningeal worm</name>
    <dbReference type="NCBI Taxonomy" id="148309"/>
    <lineage>
        <taxon>Eukaryota</taxon>
        <taxon>Metazoa</taxon>
        <taxon>Ecdysozoa</taxon>
        <taxon>Nematoda</taxon>
        <taxon>Chromadorea</taxon>
        <taxon>Rhabditida</taxon>
        <taxon>Rhabditina</taxon>
        <taxon>Rhabditomorpha</taxon>
        <taxon>Strongyloidea</taxon>
        <taxon>Metastrongylidae</taxon>
        <taxon>Parelaphostrongylus</taxon>
    </lineage>
</organism>
<comment type="caution">
    <text evidence="1">The sequence shown here is derived from an EMBL/GenBank/DDBJ whole genome shotgun (WGS) entry which is preliminary data.</text>
</comment>
<dbReference type="AlphaFoldDB" id="A0AAD5WCR5"/>
<protein>
    <submittedName>
        <fullName evidence="1">Uncharacterized protein</fullName>
    </submittedName>
</protein>
<gene>
    <name evidence="1" type="ORF">KIN20_026370</name>
</gene>
<proteinExistence type="predicted"/>
<sequence length="400" mass="45640">MGEMNSDVDSKRMQTWTSTQTTSDVIVTNVSHLHCKCSDLRSMGWVSRSLSLWKLTTTINDICTGQKLCGVHSTCEDLPSKHPKSSSEKKPFVSNVDGRRRILLADYYPYKSIQLGCFYVEGNGGTGWTAWLNFHFKCVGRKTGRRLGWAAAQTIETVHSIPRELRRADLIDVTVPSELQKAAKIVVARNSRVVPINLRKVLESRILAQKKRRKISRNFYKKRENVGKFVARWIDDICDSSVVTNKQTVPSAYSLQQIVNTESDAEIPVVRLPPYYSETIDNAALPCQRNGFEVDCKRFYSETPKTLSCDVPLSADQNTPMHSCRDSNRVPSLYAQAEYRSEDQQFDGTIPVRTDPFETVTWTNPFEYDDTFFDFLHMEDFQQTAFPGCHQSLFRTAIRD</sequence>